<evidence type="ECO:0000313" key="3">
    <source>
        <dbReference type="Proteomes" id="UP000728185"/>
    </source>
</evidence>
<dbReference type="AlphaFoldDB" id="A0A8E0RMI7"/>
<dbReference type="Proteomes" id="UP000728185">
    <property type="component" value="Unassembled WGS sequence"/>
</dbReference>
<feature type="non-terminal residue" evidence="2">
    <location>
        <position position="1"/>
    </location>
</feature>
<accession>A0A8E0RMI7</accession>
<evidence type="ECO:0000313" key="2">
    <source>
        <dbReference type="EMBL" id="KAA0187585.1"/>
    </source>
</evidence>
<reference evidence="2" key="1">
    <citation type="submission" date="2019-05" db="EMBL/GenBank/DDBJ databases">
        <title>Annotation for the trematode Fasciolopsis buski.</title>
        <authorList>
            <person name="Choi Y.-J."/>
        </authorList>
    </citation>
    <scope>NUCLEOTIDE SEQUENCE</scope>
    <source>
        <strain evidence="2">HT</strain>
        <tissue evidence="2">Whole worm</tissue>
    </source>
</reference>
<organism evidence="2 3">
    <name type="scientific">Fasciolopsis buskii</name>
    <dbReference type="NCBI Taxonomy" id="27845"/>
    <lineage>
        <taxon>Eukaryota</taxon>
        <taxon>Metazoa</taxon>
        <taxon>Spiralia</taxon>
        <taxon>Lophotrochozoa</taxon>
        <taxon>Platyhelminthes</taxon>
        <taxon>Trematoda</taxon>
        <taxon>Digenea</taxon>
        <taxon>Plagiorchiida</taxon>
        <taxon>Echinostomata</taxon>
        <taxon>Echinostomatoidea</taxon>
        <taxon>Fasciolidae</taxon>
        <taxon>Fasciolopsis</taxon>
    </lineage>
</organism>
<dbReference type="EMBL" id="LUCM01009023">
    <property type="protein sequence ID" value="KAA0187585.1"/>
    <property type="molecule type" value="Genomic_DNA"/>
</dbReference>
<keyword evidence="3" id="KW-1185">Reference proteome</keyword>
<name>A0A8E0RMI7_9TREM</name>
<feature type="region of interest" description="Disordered" evidence="1">
    <location>
        <begin position="806"/>
        <end position="826"/>
    </location>
</feature>
<comment type="caution">
    <text evidence="2">The sequence shown here is derived from an EMBL/GenBank/DDBJ whole genome shotgun (WGS) entry which is preliminary data.</text>
</comment>
<proteinExistence type="predicted"/>
<evidence type="ECO:0000256" key="1">
    <source>
        <dbReference type="SAM" id="MobiDB-lite"/>
    </source>
</evidence>
<protein>
    <submittedName>
        <fullName evidence="2">Uncharacterized protein</fullName>
    </submittedName>
</protein>
<dbReference type="OrthoDB" id="6235036at2759"/>
<gene>
    <name evidence="2" type="ORF">FBUS_09512</name>
</gene>
<sequence>PPTKRARYKETDHNHLADDAAAKRKQVDAHVQAFLKTVLDHANTKLLKTSSARTSKRLRDAATQTDQLTEHLQSDCSWDDKVSVDVCDFTEGNSRYSSSGPVDKAFVPNRAMYSQETLQFASQQDVYYNQLQSELAVSTDVPQCYYTGNVSTGLTDLGSTNSSVADSNGVCRVISEWMEKYERWFYQNFGVGMKSAAMNAQSTTLPPATQIPDTVNIVYPYQAVPSTNLVAVNQTNNIVSAAPVSYLVPEGSVYMPENHIFSPYVSLLPSFYTPAAFSHSLPAQQNLTVSPVHLQNPVHSLFPPCLATSVEATERLCVQSQPTLSAQSCNSVNSTNPVSSSMVRSSVSPAIPDSNQASAGPVALFSNLPTELQTSAMLAALSIPVHSNRQPSMGQWGPLLRYGTYGRLPSLNEIQQLDLSGKTRNLVGTISEMGKSIDSTQSTGIAEDSGSGKMPPPPPTFILLRRQAMICALQLSCRERGRELFLREKEGTSGLKVDFVDELKQVVEKSINVKPVFLFAKLNNLPKSERSYFLKTTQDSNKPSHNGQHPYQEHLDPAQMYACDLLIGDVLIAEACSTYKQQAQNCAARQAFKLLSQPCFLVGSVRRWELVDYLVLCLSSKADLVPKLPPFLSDPFESLSKKDRKINRKISSEAFDVVNPKPPEDFWLYLADLPASALDEEIHWQRILYQSAEFSQMTVAFDVEVNTETGMFQCSALIDNHRYQPITGSNVWESQKLAVEGLITMLKQTQPVVGAVQSKSGSRWNPERIEPLWGVSERSLINTLMWGKEERDLAIDIEQLEAHCDVPDLPEPLQPDGTDPNSDRTPVGVQVEEDRYASPRHLENFVQAYAASALVTPLRLSSRTVPPRLWPLVRQIARTWGLLSCIDKHCTADKTNLCVLVCKRAPLPRLKRTLYEHESYGCFTLLARGNLQPDVKKRLLSVEPLVYDQATDSAMIDRLDVPIVSCNSTYSSLPVDDSDPYSEEPVTRLARHFIATGPKPISVKDEPKTYEEKQALDDCVLMSAELNQPSNAIEILDDLPKTLIPGIDF</sequence>